<dbReference type="RefSeq" id="WP_032864313.1">
    <property type="nucleotide sequence ID" value="NZ_CP017775.1"/>
</dbReference>
<reference evidence="3" key="1">
    <citation type="submission" date="2020-10" db="EMBL/GenBank/DDBJ databases">
        <title>Complete genome sequence of Bacillus velezensis NST6.</title>
        <authorList>
            <person name="Choi J."/>
        </authorList>
    </citation>
    <scope>NUCLEOTIDE SEQUENCE [LARGE SCALE GENOMIC DNA]</scope>
    <source>
        <strain evidence="3">NST6</strain>
    </source>
</reference>
<organism evidence="2 3">
    <name type="scientific">Bacillus velezensis</name>
    <dbReference type="NCBI Taxonomy" id="492670"/>
    <lineage>
        <taxon>Bacteria</taxon>
        <taxon>Bacillati</taxon>
        <taxon>Bacillota</taxon>
        <taxon>Bacilli</taxon>
        <taxon>Bacillales</taxon>
        <taxon>Bacillaceae</taxon>
        <taxon>Bacillus</taxon>
        <taxon>Bacillus amyloliquefaciens group</taxon>
    </lineage>
</organism>
<protein>
    <recommendedName>
        <fullName evidence="1">RiboL-PSP-HEPN domain-containing protein</fullName>
    </recommendedName>
</protein>
<dbReference type="Pfam" id="PF18735">
    <property type="entry name" value="HEPN_RiboL-PSP"/>
    <property type="match status" value="1"/>
</dbReference>
<sequence length="206" mass="24332">MNLAINQFKIIIKETQQMTTVYEHFKIPLDDLLRWQWTQAVSALDKYIHDIIRIGLIKTFNKEITPTKSFNSFPIPVSIIDDSSFISHAFEQFIVKKLAFNSYQTAEKINEGLSLIWTESHKWQTISIQMGVEKNFLTKKLNLIAQRRNQIVHQSDYPSFYLEKEKLNPAQTEDVISFINQIVEIIHYELQREFTNRKIIKKGNLR</sequence>
<evidence type="ECO:0000313" key="2">
    <source>
        <dbReference type="EMBL" id="QOY26790.1"/>
    </source>
</evidence>
<dbReference type="AlphaFoldDB" id="A0A411AC50"/>
<proteinExistence type="predicted"/>
<name>A0A411AC50_BACVE</name>
<dbReference type="EMBL" id="CP063687">
    <property type="protein sequence ID" value="QOY26790.1"/>
    <property type="molecule type" value="Genomic_DNA"/>
</dbReference>
<gene>
    <name evidence="2" type="ORF">BACVE_001801</name>
</gene>
<dbReference type="Proteomes" id="UP000587477">
    <property type="component" value="Chromosome"/>
</dbReference>
<evidence type="ECO:0000313" key="3">
    <source>
        <dbReference type="Proteomes" id="UP000587477"/>
    </source>
</evidence>
<accession>A0A411AC50</accession>
<feature type="domain" description="RiboL-PSP-HEPN" evidence="1">
    <location>
        <begin position="20"/>
        <end position="190"/>
    </location>
</feature>
<dbReference type="InterPro" id="IPR041519">
    <property type="entry name" value="HEPN_RiboL-PSP"/>
</dbReference>
<evidence type="ECO:0000259" key="1">
    <source>
        <dbReference type="Pfam" id="PF18735"/>
    </source>
</evidence>